<sequence>MNNQVLILKYNRNYKGYMCFNNQTQETKVFEQEGEIKSDGTYGYIAGVSFLIFGKKERILFYRIGNCLYINVRNKEFFLNDEIQLVFKRKLMLVTFKVFYKSKKVFSITYLSYQFFLLNLMDIDFTEDREEDQDICLFIYNVTNDPERLQFVCTDTSQ</sequence>
<gene>
    <name evidence="1" type="ORF">IC620_15060</name>
</gene>
<dbReference type="EMBL" id="JACXAH010000032">
    <property type="protein sequence ID" value="MBD1373665.1"/>
    <property type="molecule type" value="Genomic_DNA"/>
</dbReference>
<reference evidence="1" key="1">
    <citation type="submission" date="2020-09" db="EMBL/GenBank/DDBJ databases">
        <title>A novel bacterium of genus Hazenella, isolated from South China Sea.</title>
        <authorList>
            <person name="Huang H."/>
            <person name="Mo K."/>
            <person name="Hu Y."/>
        </authorList>
    </citation>
    <scope>NUCLEOTIDE SEQUENCE</scope>
    <source>
        <strain evidence="1">IB182357</strain>
    </source>
</reference>
<evidence type="ECO:0000313" key="1">
    <source>
        <dbReference type="EMBL" id="MBD1373665.1"/>
    </source>
</evidence>
<evidence type="ECO:0000313" key="2">
    <source>
        <dbReference type="Proteomes" id="UP000661691"/>
    </source>
</evidence>
<organism evidence="1 2">
    <name type="scientific">Polycladospora coralii</name>
    <dbReference type="NCBI Taxonomy" id="2771432"/>
    <lineage>
        <taxon>Bacteria</taxon>
        <taxon>Bacillati</taxon>
        <taxon>Bacillota</taxon>
        <taxon>Bacilli</taxon>
        <taxon>Bacillales</taxon>
        <taxon>Thermoactinomycetaceae</taxon>
        <taxon>Polycladospora</taxon>
    </lineage>
</organism>
<name>A0A926RU85_9BACL</name>
<keyword evidence="2" id="KW-1185">Reference proteome</keyword>
<accession>A0A926RU85</accession>
<dbReference type="AlphaFoldDB" id="A0A926RU85"/>
<dbReference type="RefSeq" id="WP_191142662.1">
    <property type="nucleotide sequence ID" value="NZ_JACXAH010000032.1"/>
</dbReference>
<protein>
    <submittedName>
        <fullName evidence="1">Uncharacterized protein</fullName>
    </submittedName>
</protein>
<proteinExistence type="predicted"/>
<dbReference type="Proteomes" id="UP000661691">
    <property type="component" value="Unassembled WGS sequence"/>
</dbReference>
<comment type="caution">
    <text evidence="1">The sequence shown here is derived from an EMBL/GenBank/DDBJ whole genome shotgun (WGS) entry which is preliminary data.</text>
</comment>